<dbReference type="EMBL" id="LAZR01000799">
    <property type="protein sequence ID" value="KKN57522.1"/>
    <property type="molecule type" value="Genomic_DNA"/>
</dbReference>
<evidence type="ECO:0000313" key="1">
    <source>
        <dbReference type="EMBL" id="KKN57522.1"/>
    </source>
</evidence>
<accession>A0A0F9S5K1</accession>
<name>A0A0F9S5K1_9ZZZZ</name>
<organism evidence="1">
    <name type="scientific">marine sediment metagenome</name>
    <dbReference type="NCBI Taxonomy" id="412755"/>
    <lineage>
        <taxon>unclassified sequences</taxon>
        <taxon>metagenomes</taxon>
        <taxon>ecological metagenomes</taxon>
    </lineage>
</organism>
<comment type="caution">
    <text evidence="1">The sequence shown here is derived from an EMBL/GenBank/DDBJ whole genome shotgun (WGS) entry which is preliminary data.</text>
</comment>
<sequence>MLTLEEHKEIAATLHTVRDSVSEVYDTLCGGYGWRTRQTNMAINMFEPLDRLRGLLECALRDEHRGDFDVRIYFPERAQDGQTNT</sequence>
<gene>
    <name evidence="1" type="ORF">LCGC14_0561390</name>
</gene>
<reference evidence="1" key="1">
    <citation type="journal article" date="2015" name="Nature">
        <title>Complex archaea that bridge the gap between prokaryotes and eukaryotes.</title>
        <authorList>
            <person name="Spang A."/>
            <person name="Saw J.H."/>
            <person name="Jorgensen S.L."/>
            <person name="Zaremba-Niedzwiedzka K."/>
            <person name="Martijn J."/>
            <person name="Lind A.E."/>
            <person name="van Eijk R."/>
            <person name="Schleper C."/>
            <person name="Guy L."/>
            <person name="Ettema T.J."/>
        </authorList>
    </citation>
    <scope>NUCLEOTIDE SEQUENCE</scope>
</reference>
<protein>
    <submittedName>
        <fullName evidence="1">Uncharacterized protein</fullName>
    </submittedName>
</protein>
<proteinExistence type="predicted"/>
<dbReference type="AlphaFoldDB" id="A0A0F9S5K1"/>